<accession>A0ACC0CJS5</accession>
<dbReference type="EMBL" id="MU394430">
    <property type="protein sequence ID" value="KAI6080640.1"/>
    <property type="molecule type" value="Genomic_DNA"/>
</dbReference>
<organism evidence="1 2">
    <name type="scientific">Hypoxylon rubiginosum</name>
    <dbReference type="NCBI Taxonomy" id="110542"/>
    <lineage>
        <taxon>Eukaryota</taxon>
        <taxon>Fungi</taxon>
        <taxon>Dikarya</taxon>
        <taxon>Ascomycota</taxon>
        <taxon>Pezizomycotina</taxon>
        <taxon>Sordariomycetes</taxon>
        <taxon>Xylariomycetidae</taxon>
        <taxon>Xylariales</taxon>
        <taxon>Hypoxylaceae</taxon>
        <taxon>Hypoxylon</taxon>
    </lineage>
</organism>
<keyword evidence="2" id="KW-1185">Reference proteome</keyword>
<gene>
    <name evidence="1" type="ORF">F4821DRAFT_251034</name>
</gene>
<keyword evidence="1" id="KW-0489">Methyltransferase</keyword>
<protein>
    <submittedName>
        <fullName evidence="1">S-adenosyl-L-methionine-dependent methyltransferase</fullName>
    </submittedName>
</protein>
<comment type="caution">
    <text evidence="1">The sequence shown here is derived from an EMBL/GenBank/DDBJ whole genome shotgun (WGS) entry which is preliminary data.</text>
</comment>
<reference evidence="1 2" key="1">
    <citation type="journal article" date="2022" name="New Phytol.">
        <title>Ecological generalism drives hyperdiversity of secondary metabolite gene clusters in xylarialean endophytes.</title>
        <authorList>
            <person name="Franco M.E.E."/>
            <person name="Wisecaver J.H."/>
            <person name="Arnold A.E."/>
            <person name="Ju Y.M."/>
            <person name="Slot J.C."/>
            <person name="Ahrendt S."/>
            <person name="Moore L.P."/>
            <person name="Eastman K.E."/>
            <person name="Scott K."/>
            <person name="Konkel Z."/>
            <person name="Mondo S.J."/>
            <person name="Kuo A."/>
            <person name="Hayes R.D."/>
            <person name="Haridas S."/>
            <person name="Andreopoulos B."/>
            <person name="Riley R."/>
            <person name="LaButti K."/>
            <person name="Pangilinan J."/>
            <person name="Lipzen A."/>
            <person name="Amirebrahimi M."/>
            <person name="Yan J."/>
            <person name="Adam C."/>
            <person name="Keymanesh K."/>
            <person name="Ng V."/>
            <person name="Louie K."/>
            <person name="Northen T."/>
            <person name="Drula E."/>
            <person name="Henrissat B."/>
            <person name="Hsieh H.M."/>
            <person name="Youens-Clark K."/>
            <person name="Lutzoni F."/>
            <person name="Miadlikowska J."/>
            <person name="Eastwood D.C."/>
            <person name="Hamelin R.C."/>
            <person name="Grigoriev I.V."/>
            <person name="U'Ren J.M."/>
        </authorList>
    </citation>
    <scope>NUCLEOTIDE SEQUENCE [LARGE SCALE GENOMIC DNA]</scope>
    <source>
        <strain evidence="1 2">ER1909</strain>
    </source>
</reference>
<proteinExistence type="predicted"/>
<keyword evidence="1" id="KW-0808">Transferase</keyword>
<evidence type="ECO:0000313" key="1">
    <source>
        <dbReference type="EMBL" id="KAI6080640.1"/>
    </source>
</evidence>
<sequence>MSEPAAKATTSGVTPEASTAGSPGATAADAPASPKVSQKSSQAAETAETTAPTDPTPATDTADILPASHWIQAPLRNDSDDDSAYGEDILSSTASLSSSILQYRTLHGRTFHSELGNAESWNPNDAQHNESMEILHHASTLMQDDKLFLSPIGDDVQRVLDVGCGPGIWAIDFADQYPQAQVVGIDVSPTQPQWVPPNLKFECDDVTRPWTYQPDTFDFIHMRWLVGNIEDWYSLYKECFKALKPGGYFENKESSAIITSDDGTVTETSALSQWGKVFLEAGKLSRKSFSIVEDDIQRKAMEAAGFVDIQEHTFKAPLGSWPADEKMRELGQYLKLALYQDIEGFIVMMWTNTMRWSIDEIHVYAAHLRQELNSKRIHPYYIQKVVTGRKPYPGEVS</sequence>
<name>A0ACC0CJS5_9PEZI</name>
<evidence type="ECO:0000313" key="2">
    <source>
        <dbReference type="Proteomes" id="UP001497680"/>
    </source>
</evidence>
<dbReference type="Proteomes" id="UP001497680">
    <property type="component" value="Unassembled WGS sequence"/>
</dbReference>